<evidence type="ECO:0000256" key="1">
    <source>
        <dbReference type="SAM" id="MobiDB-lite"/>
    </source>
</evidence>
<sequence>MTSKDFLFGALVTSATGFIPTLALATSAAGASGPIILGPIMGGLLVAVITSSTAIYVKSRQNSRRELEKSVFGRILDSSERKDKELRDKYQTAKIVAKLERKEKQAELAAEEKELKKKKKEEYKRKTEEEKTMPKAKKKAKRRARADSIYQTRHGESLEASAYKYEKEKAKEAIQHAATIIEELQEPKKLEAEKNERAERENPVTSYPGLEKIDKEDNKRNFRKKVADLPLKVTLSAVKFLNTLAVEIPKASIPNVATDTKPAFGEIQDNVPPHSAGSAKPPSPTSKQPELHLATEQPSIASPSN</sequence>
<feature type="compositionally biased region" description="Basic and acidic residues" evidence="1">
    <location>
        <begin position="119"/>
        <end position="133"/>
    </location>
</feature>
<accession>A0AAV9VQV0</accession>
<reference evidence="3 4" key="1">
    <citation type="submission" date="2019-10" db="EMBL/GenBank/DDBJ databases">
        <authorList>
            <person name="Palmer J.M."/>
        </authorList>
    </citation>
    <scope>NUCLEOTIDE SEQUENCE [LARGE SCALE GENOMIC DNA]</scope>
    <source>
        <strain evidence="3 4">TWF730</strain>
    </source>
</reference>
<keyword evidence="2" id="KW-0812">Transmembrane</keyword>
<gene>
    <name evidence="3" type="ORF">TWF730_005876</name>
</gene>
<feature type="compositionally biased region" description="Basic residues" evidence="1">
    <location>
        <begin position="134"/>
        <end position="144"/>
    </location>
</feature>
<dbReference type="Proteomes" id="UP001373714">
    <property type="component" value="Unassembled WGS sequence"/>
</dbReference>
<keyword evidence="2" id="KW-0472">Membrane</keyword>
<feature type="region of interest" description="Disordered" evidence="1">
    <location>
        <begin position="191"/>
        <end position="212"/>
    </location>
</feature>
<dbReference type="EMBL" id="JAVHNS010000002">
    <property type="protein sequence ID" value="KAK6362180.1"/>
    <property type="molecule type" value="Genomic_DNA"/>
</dbReference>
<feature type="compositionally biased region" description="Polar residues" evidence="1">
    <location>
        <begin position="296"/>
        <end position="305"/>
    </location>
</feature>
<feature type="transmembrane region" description="Helical" evidence="2">
    <location>
        <begin position="35"/>
        <end position="57"/>
    </location>
</feature>
<name>A0AAV9VQV0_9PEZI</name>
<protein>
    <submittedName>
        <fullName evidence="3">Uncharacterized protein</fullName>
    </submittedName>
</protein>
<comment type="caution">
    <text evidence="3">The sequence shown here is derived from an EMBL/GenBank/DDBJ whole genome shotgun (WGS) entry which is preliminary data.</text>
</comment>
<feature type="region of interest" description="Disordered" evidence="1">
    <location>
        <begin position="119"/>
        <end position="147"/>
    </location>
</feature>
<feature type="region of interest" description="Disordered" evidence="1">
    <location>
        <begin position="255"/>
        <end position="305"/>
    </location>
</feature>
<dbReference type="AlphaFoldDB" id="A0AAV9VQV0"/>
<keyword evidence="2" id="KW-1133">Transmembrane helix</keyword>
<evidence type="ECO:0000313" key="4">
    <source>
        <dbReference type="Proteomes" id="UP001373714"/>
    </source>
</evidence>
<evidence type="ECO:0000256" key="2">
    <source>
        <dbReference type="SAM" id="Phobius"/>
    </source>
</evidence>
<organism evidence="3 4">
    <name type="scientific">Orbilia blumenaviensis</name>
    <dbReference type="NCBI Taxonomy" id="1796055"/>
    <lineage>
        <taxon>Eukaryota</taxon>
        <taxon>Fungi</taxon>
        <taxon>Dikarya</taxon>
        <taxon>Ascomycota</taxon>
        <taxon>Pezizomycotina</taxon>
        <taxon>Orbiliomycetes</taxon>
        <taxon>Orbiliales</taxon>
        <taxon>Orbiliaceae</taxon>
        <taxon>Orbilia</taxon>
    </lineage>
</organism>
<keyword evidence="4" id="KW-1185">Reference proteome</keyword>
<feature type="compositionally biased region" description="Basic and acidic residues" evidence="1">
    <location>
        <begin position="191"/>
        <end position="202"/>
    </location>
</feature>
<evidence type="ECO:0000313" key="3">
    <source>
        <dbReference type="EMBL" id="KAK6362180.1"/>
    </source>
</evidence>
<proteinExistence type="predicted"/>